<dbReference type="EMBL" id="CP001079">
    <property type="protein sequence ID" value="ACM49759.1"/>
    <property type="molecule type" value="Genomic_DNA"/>
</dbReference>
<keyword evidence="2" id="KW-1185">Reference proteome</keyword>
<dbReference type="AlphaFoldDB" id="B9KH55"/>
<reference evidence="1 2" key="1">
    <citation type="journal article" date="2009" name="BMC Genomics">
        <title>Conservation in the face of diversity: multistrain analysis of an intracellular bacterium.</title>
        <authorList>
            <person name="Dark M.J."/>
            <person name="Herndon D.R."/>
            <person name="Kappmeyer L.S."/>
            <person name="Gonzales M.P."/>
            <person name="Nordeen E."/>
            <person name="Palmer G.H."/>
            <person name="Knowles D.P. Jr."/>
            <person name="Brayton K.A."/>
        </authorList>
    </citation>
    <scope>NUCLEOTIDE SEQUENCE [LARGE SCALE GENOMIC DNA]</scope>
    <source>
        <strain evidence="1 2">Florida</strain>
    </source>
</reference>
<accession>B9KH55</accession>
<gene>
    <name evidence="1" type="ordered locus">AMF_937</name>
</gene>
<protein>
    <submittedName>
        <fullName evidence="1">Uncharacterized protein</fullName>
    </submittedName>
</protein>
<evidence type="ECO:0000313" key="1">
    <source>
        <dbReference type="EMBL" id="ACM49759.1"/>
    </source>
</evidence>
<evidence type="ECO:0000313" key="2">
    <source>
        <dbReference type="Proteomes" id="UP000007307"/>
    </source>
</evidence>
<dbReference type="HOGENOM" id="CLU_2663045_0_0_5"/>
<dbReference type="Proteomes" id="UP000007307">
    <property type="component" value="Chromosome"/>
</dbReference>
<organism evidence="1 2">
    <name type="scientific">Anaplasma marginale (strain Florida)</name>
    <dbReference type="NCBI Taxonomy" id="320483"/>
    <lineage>
        <taxon>Bacteria</taxon>
        <taxon>Pseudomonadati</taxon>
        <taxon>Pseudomonadota</taxon>
        <taxon>Alphaproteobacteria</taxon>
        <taxon>Rickettsiales</taxon>
        <taxon>Anaplasmataceae</taxon>
        <taxon>Anaplasma</taxon>
    </lineage>
</organism>
<name>B9KH55_ANAMF</name>
<dbReference type="KEGG" id="amf:AMF_937"/>
<sequence>MRQRTCTALEVTMTDYTDFLGFPITHHYDACDPSGQEPYCYAHPKHPEIDEASVALLIEGYKKMQEAHLRGATLA</sequence>
<proteinExistence type="predicted"/>